<evidence type="ECO:0000256" key="2">
    <source>
        <dbReference type="SAM" id="Phobius"/>
    </source>
</evidence>
<feature type="transmembrane region" description="Helical" evidence="2">
    <location>
        <begin position="87"/>
        <end position="108"/>
    </location>
</feature>
<keyword evidence="2" id="KW-0812">Transmembrane</keyword>
<evidence type="ECO:0000313" key="4">
    <source>
        <dbReference type="Proteomes" id="UP001501803"/>
    </source>
</evidence>
<name>A0ABP7KLK6_9MICO</name>
<dbReference type="EMBL" id="BAABCN010000005">
    <property type="protein sequence ID" value="GAA3879488.1"/>
    <property type="molecule type" value="Genomic_DNA"/>
</dbReference>
<evidence type="ECO:0000313" key="3">
    <source>
        <dbReference type="EMBL" id="GAA3879488.1"/>
    </source>
</evidence>
<reference evidence="4" key="1">
    <citation type="journal article" date="2019" name="Int. J. Syst. Evol. Microbiol.">
        <title>The Global Catalogue of Microorganisms (GCM) 10K type strain sequencing project: providing services to taxonomists for standard genome sequencing and annotation.</title>
        <authorList>
            <consortium name="The Broad Institute Genomics Platform"/>
            <consortium name="The Broad Institute Genome Sequencing Center for Infectious Disease"/>
            <person name="Wu L."/>
            <person name="Ma J."/>
        </authorList>
    </citation>
    <scope>NUCLEOTIDE SEQUENCE [LARGE SCALE GENOMIC DNA]</scope>
    <source>
        <strain evidence="4">JCM 17021</strain>
    </source>
</reference>
<sequence length="122" mass="13768">MTQFGESGRARQGSADGLGQVANDTNEDEMWATDARPRVNPFLAALWVIGFTLIVGGLWLYWRAISNQNNSYNGVGEMPFEMLLQQLSWTLSPTMVSTGFLVLVGLIFERAIRWQRERRPTS</sequence>
<comment type="caution">
    <text evidence="3">The sequence shown here is derived from an EMBL/GenBank/DDBJ whole genome shotgun (WGS) entry which is preliminary data.</text>
</comment>
<protein>
    <submittedName>
        <fullName evidence="3">Uncharacterized protein</fullName>
    </submittedName>
</protein>
<accession>A0ABP7KLK6</accession>
<feature type="region of interest" description="Disordered" evidence="1">
    <location>
        <begin position="1"/>
        <end position="29"/>
    </location>
</feature>
<gene>
    <name evidence="3" type="ORF">GCM10022381_22240</name>
</gene>
<proteinExistence type="predicted"/>
<feature type="transmembrane region" description="Helical" evidence="2">
    <location>
        <begin position="42"/>
        <end position="62"/>
    </location>
</feature>
<dbReference type="Proteomes" id="UP001501803">
    <property type="component" value="Unassembled WGS sequence"/>
</dbReference>
<keyword evidence="2" id="KW-1133">Transmembrane helix</keyword>
<evidence type="ECO:0000256" key="1">
    <source>
        <dbReference type="SAM" id="MobiDB-lite"/>
    </source>
</evidence>
<keyword evidence="4" id="KW-1185">Reference proteome</keyword>
<organism evidence="3 4">
    <name type="scientific">Leifsonia kafniensis</name>
    <dbReference type="NCBI Taxonomy" id="475957"/>
    <lineage>
        <taxon>Bacteria</taxon>
        <taxon>Bacillati</taxon>
        <taxon>Actinomycetota</taxon>
        <taxon>Actinomycetes</taxon>
        <taxon>Micrococcales</taxon>
        <taxon>Microbacteriaceae</taxon>
        <taxon>Leifsonia</taxon>
    </lineage>
</organism>
<keyword evidence="2" id="KW-0472">Membrane</keyword>